<feature type="domain" description="Glycoside hydrolase family 3 N-terminal" evidence="3">
    <location>
        <begin position="61"/>
        <end position="386"/>
    </location>
</feature>
<dbReference type="InterPro" id="IPR036962">
    <property type="entry name" value="Glyco_hydro_3_N_sf"/>
</dbReference>
<dbReference type="Gene3D" id="2.60.120.430">
    <property type="entry name" value="Galactose-binding lectin"/>
    <property type="match status" value="1"/>
</dbReference>
<dbReference type="Gene3D" id="3.40.50.1700">
    <property type="entry name" value="Glycoside hydrolase family 3 C-terminal domain"/>
    <property type="match status" value="1"/>
</dbReference>
<dbReference type="SUPFAM" id="SSF51445">
    <property type="entry name" value="(Trans)glycosidases"/>
    <property type="match status" value="1"/>
</dbReference>
<name>A0ABW7CZN9_9GAMM</name>
<dbReference type="Proteomes" id="UP001605261">
    <property type="component" value="Unassembled WGS sequence"/>
</dbReference>
<dbReference type="PRINTS" id="PR00133">
    <property type="entry name" value="GLHYDRLASE3"/>
</dbReference>
<dbReference type="PANTHER" id="PTHR30620">
    <property type="entry name" value="PERIPLASMIC BETA-GLUCOSIDASE-RELATED"/>
    <property type="match status" value="1"/>
</dbReference>
<dbReference type="RefSeq" id="WP_394164027.1">
    <property type="nucleotide sequence ID" value="NZ_JBHGCJ010000011.1"/>
</dbReference>
<evidence type="ECO:0000259" key="4">
    <source>
        <dbReference type="Pfam" id="PF01915"/>
    </source>
</evidence>
<dbReference type="InterPro" id="IPR001764">
    <property type="entry name" value="Glyco_hydro_3_N"/>
</dbReference>
<evidence type="ECO:0000259" key="3">
    <source>
        <dbReference type="Pfam" id="PF00933"/>
    </source>
</evidence>
<dbReference type="Gene3D" id="3.20.20.300">
    <property type="entry name" value="Glycoside hydrolase, family 3, N-terminal domain"/>
    <property type="match status" value="1"/>
</dbReference>
<evidence type="ECO:0000313" key="6">
    <source>
        <dbReference type="EMBL" id="MFG6110420.1"/>
    </source>
</evidence>
<evidence type="ECO:0000256" key="2">
    <source>
        <dbReference type="SAM" id="SignalP"/>
    </source>
</evidence>
<dbReference type="EMBL" id="JBHGCJ010000011">
    <property type="protein sequence ID" value="MFG6110420.1"/>
    <property type="molecule type" value="Genomic_DNA"/>
</dbReference>
<dbReference type="GO" id="GO:0016787">
    <property type="term" value="F:hydrolase activity"/>
    <property type="evidence" value="ECO:0007669"/>
    <property type="project" value="UniProtKB-KW"/>
</dbReference>
<evidence type="ECO:0000256" key="1">
    <source>
        <dbReference type="ARBA" id="ARBA00022801"/>
    </source>
</evidence>
<dbReference type="Pfam" id="PF00933">
    <property type="entry name" value="Glyco_hydro_3"/>
    <property type="match status" value="1"/>
</dbReference>
<organism evidence="6 7">
    <name type="scientific">Stenotrophomonas nematodicola</name>
    <dbReference type="NCBI Taxonomy" id="2656746"/>
    <lineage>
        <taxon>Bacteria</taxon>
        <taxon>Pseudomonadati</taxon>
        <taxon>Pseudomonadota</taxon>
        <taxon>Gammaproteobacteria</taxon>
        <taxon>Lysobacterales</taxon>
        <taxon>Lysobacteraceae</taxon>
        <taxon>Stenotrophomonas</taxon>
    </lineage>
</organism>
<evidence type="ECO:0000259" key="5">
    <source>
        <dbReference type="Pfam" id="PF18559"/>
    </source>
</evidence>
<comment type="caution">
    <text evidence="6">The sequence shown here is derived from an EMBL/GenBank/DDBJ whole genome shotgun (WGS) entry which is preliminary data.</text>
</comment>
<sequence length="845" mass="89428">MSVNSPNKTLLGTCLLLALAAPVAAAPATGETLKDWPRVTSAITPDAAIEARVQQILAQMTLAQKIGQMTQPEIKTITPAQVRQYYIGSVLNGGGSWPGMDKHASVADWLALADAYRAASLATDAATPIPVIWGTDAVHGHNNVYGATLFPHNIGLGAAGDAALIERIGEATARATRATGIDWVFAPTLAVAHDPRWGRTYESFSSDPARVREYARAYVKGAQGRFGDDGNVVATAKHYIGDGATEQGRDQGEARVDKATMVNVHGQGYYGALGEGVQTVMASFNSWNDRSGRVDYGKMHGNKALLTDALKEKMGFDGFVVSDWNGIAQVPGCRNDSCAQAINAGIDMVMVPDDWKAFIANTTAQVERGEIPMARIDDAVTRILRVKLRAGLFDHAPSDSRYAGDASAVQHRALARRAVSESLVLLKNQGSALPLRRDARVMVVGKSADSLSDQAGGWSLTWQGTENTNADFPHADSVLGALRAELGTRQVTYSADAAGLDPAQFDVVVAVVGETPYAETNGDILASDSVSHSRAYPQDLAVLRAAQATGKPVVTVYFSGRPMYVNDLLNLSQAFVAAWLPGTEGRGISDVLVAGKDGTPAHDFRGRLSFPWPGVPCPAPIDQPDPTRPALFKLGYGLRYAAAGNVARLPEANPDNCGEVTTLPIFNRADTPPFSLHVAAGGATQPLGNDLNATLRWPATTPVVQVRTVQVNTQQDAKEVTWLAPAQLIARSTSRRNLAALARNHGALQFDVQLVQRPGSPVKVTMQCGTGCEGGVDIAPLLARRAPGQKQTVTVPLACFAKQGVDLGAVEAPFVVTADKPFAAAFTQVRVSVDADKAEGAVTCP</sequence>
<feature type="chain" id="PRO_5046088129" evidence="2">
    <location>
        <begin position="26"/>
        <end position="845"/>
    </location>
</feature>
<dbReference type="InterPro" id="IPR036881">
    <property type="entry name" value="Glyco_hydro_3_C_sf"/>
</dbReference>
<dbReference type="InterPro" id="IPR002772">
    <property type="entry name" value="Glyco_hydro_3_C"/>
</dbReference>
<dbReference type="InterPro" id="IPR017853">
    <property type="entry name" value="GH"/>
</dbReference>
<dbReference type="SUPFAM" id="SSF52279">
    <property type="entry name" value="Beta-D-glucan exohydrolase, C-terminal domain"/>
    <property type="match status" value="1"/>
</dbReference>
<keyword evidence="1 6" id="KW-0378">Hydrolase</keyword>
<dbReference type="InterPro" id="IPR051915">
    <property type="entry name" value="Cellulose_Degrad_GH3"/>
</dbReference>
<feature type="signal peptide" evidence="2">
    <location>
        <begin position="1"/>
        <end position="25"/>
    </location>
</feature>
<evidence type="ECO:0000313" key="7">
    <source>
        <dbReference type="Proteomes" id="UP001605261"/>
    </source>
</evidence>
<keyword evidence="2" id="KW-0732">Signal</keyword>
<accession>A0ABW7CZN9</accession>
<dbReference type="Pfam" id="PF01915">
    <property type="entry name" value="Glyco_hydro_3_C"/>
    <property type="match status" value="1"/>
</dbReference>
<dbReference type="Pfam" id="PF18559">
    <property type="entry name" value="Exop_C"/>
    <property type="match status" value="1"/>
</dbReference>
<gene>
    <name evidence="6" type="ORF">ACEU0G_000295</name>
</gene>
<proteinExistence type="predicted"/>
<dbReference type="PANTHER" id="PTHR30620:SF77">
    <property type="entry name" value="LYSOSOMAL BETA GLUCOSIDASE-LIKE"/>
    <property type="match status" value="1"/>
</dbReference>
<feature type="domain" description="ExoP galactose-binding-like" evidence="5">
    <location>
        <begin position="700"/>
        <end position="830"/>
    </location>
</feature>
<dbReference type="InterPro" id="IPR041443">
    <property type="entry name" value="Exop_C"/>
</dbReference>
<protein>
    <submittedName>
        <fullName evidence="6">Glycoside hydrolase family 3 N-terminal domain-containing protein</fullName>
    </submittedName>
</protein>
<reference evidence="6 7" key="1">
    <citation type="submission" date="2024-09" db="EMBL/GenBank/DDBJ databases">
        <authorList>
            <consortium name="All-Russian atlas of soil microorganisms"/>
            <consortium name="as a basis for the search for new antimicrobial producers and enzymes with unique properties"/>
            <person name="Sokolova E.A."/>
            <person name="Voronina E.N."/>
        </authorList>
    </citation>
    <scope>NUCLEOTIDE SEQUENCE [LARGE SCALE GENOMIC DNA]</scope>
    <source>
        <strain evidence="6 7">AF-22b-331.1</strain>
    </source>
</reference>
<feature type="domain" description="Glycoside hydrolase family 3 C-terminal" evidence="4">
    <location>
        <begin position="423"/>
        <end position="640"/>
    </location>
</feature>
<keyword evidence="7" id="KW-1185">Reference proteome</keyword>